<reference evidence="14 15" key="1">
    <citation type="journal article" date="2014" name="Int. J. Syst. Evol. Microbiol.">
        <title>Complete genome sequence of Corynebacterium casei LMG S-19264T (=DSM 44701T), isolated from a smear-ripened cheese.</title>
        <authorList>
            <consortium name="US DOE Joint Genome Institute (JGI-PGF)"/>
            <person name="Walter F."/>
            <person name="Albersmeier A."/>
            <person name="Kalinowski J."/>
            <person name="Ruckert C."/>
        </authorList>
    </citation>
    <scope>NUCLEOTIDE SEQUENCE [LARGE SCALE GENOMIC DNA]</scope>
    <source>
        <strain evidence="14 15">CCM 8669</strain>
    </source>
</reference>
<dbReference type="Gene3D" id="3.40.50.1000">
    <property type="entry name" value="HAD superfamily/HAD-like"/>
    <property type="match status" value="1"/>
</dbReference>
<evidence type="ECO:0000256" key="13">
    <source>
        <dbReference type="PIRSR" id="PIRSR604469-1"/>
    </source>
</evidence>
<keyword evidence="7" id="KW-0378">Hydrolase</keyword>
<dbReference type="InterPro" id="IPR004469">
    <property type="entry name" value="PSP"/>
</dbReference>
<dbReference type="EMBL" id="BMDC01000001">
    <property type="protein sequence ID" value="GGH57346.1"/>
    <property type="molecule type" value="Genomic_DNA"/>
</dbReference>
<proteinExistence type="inferred from homology"/>
<dbReference type="InterPro" id="IPR036412">
    <property type="entry name" value="HAD-like_sf"/>
</dbReference>
<dbReference type="NCBIfam" id="TIGR00338">
    <property type="entry name" value="serB"/>
    <property type="match status" value="1"/>
</dbReference>
<dbReference type="NCBIfam" id="TIGR01488">
    <property type="entry name" value="HAD-SF-IB"/>
    <property type="match status" value="1"/>
</dbReference>
<keyword evidence="15" id="KW-1185">Reference proteome</keyword>
<keyword evidence="8" id="KW-0460">Magnesium</keyword>
<name>A0A917IMZ7_9MICC</name>
<evidence type="ECO:0000256" key="2">
    <source>
        <dbReference type="ARBA" id="ARBA00005135"/>
    </source>
</evidence>
<evidence type="ECO:0000256" key="10">
    <source>
        <dbReference type="ARBA" id="ARBA00031693"/>
    </source>
</evidence>
<evidence type="ECO:0000256" key="1">
    <source>
        <dbReference type="ARBA" id="ARBA00001946"/>
    </source>
</evidence>
<sequence>MNIVALSNQNYTADFDEAALAEALESVENLTVDSALALNVPESHQEYEGQGPAYTAYLASGNYRGSIEDLRTELFNLPAEQTSGLTVNAVPSELANDEKKLVIMDVDSTLIQQEVIDELAAHAGKREEISLITERAMAGELDFESSLRERVKQLAGVPETVLTEVYERISLTPGASELVRLLHEAGHTVAVVSGGFVQVLRPLAQRTGLDYARANLLDIKDGALTGEVSGQVITPQVKRDSLKEWMKAEGISPKQVLAVGDGANDILMVKEAALGVAFNAKAALKVEADVQINTPRLDAVRHFIGL</sequence>
<dbReference type="PANTHER" id="PTHR43344:SF2">
    <property type="entry name" value="PHOSPHOSERINE PHOSPHATASE"/>
    <property type="match status" value="1"/>
</dbReference>
<evidence type="ECO:0000256" key="5">
    <source>
        <dbReference type="ARBA" id="ARBA00022605"/>
    </source>
</evidence>
<organism evidence="14 15">
    <name type="scientific">Rothia aerolata</name>
    <dbReference type="NCBI Taxonomy" id="1812262"/>
    <lineage>
        <taxon>Bacteria</taxon>
        <taxon>Bacillati</taxon>
        <taxon>Actinomycetota</taxon>
        <taxon>Actinomycetes</taxon>
        <taxon>Micrococcales</taxon>
        <taxon>Micrococcaceae</taxon>
        <taxon>Rothia</taxon>
    </lineage>
</organism>
<evidence type="ECO:0000256" key="9">
    <source>
        <dbReference type="ARBA" id="ARBA00023299"/>
    </source>
</evidence>
<comment type="caution">
    <text evidence="14">The sequence shown here is derived from an EMBL/GenBank/DDBJ whole genome shotgun (WGS) entry which is preliminary data.</text>
</comment>
<dbReference type="PANTHER" id="PTHR43344">
    <property type="entry name" value="PHOSPHOSERINE PHOSPHATASE"/>
    <property type="match status" value="1"/>
</dbReference>
<dbReference type="AlphaFoldDB" id="A0A917IMZ7"/>
<evidence type="ECO:0000256" key="6">
    <source>
        <dbReference type="ARBA" id="ARBA00022723"/>
    </source>
</evidence>
<dbReference type="Pfam" id="PF00702">
    <property type="entry name" value="Hydrolase"/>
    <property type="match status" value="1"/>
</dbReference>
<gene>
    <name evidence="14" type="ORF">GCM10007359_02380</name>
</gene>
<protein>
    <recommendedName>
        <fullName evidence="4">phosphoserine phosphatase</fullName>
        <ecNumber evidence="4">3.1.3.3</ecNumber>
    </recommendedName>
    <alternativeName>
        <fullName evidence="10">O-phosphoserine phosphohydrolase</fullName>
    </alternativeName>
</protein>
<dbReference type="GO" id="GO:0005737">
    <property type="term" value="C:cytoplasm"/>
    <property type="evidence" value="ECO:0007669"/>
    <property type="project" value="TreeGrafter"/>
</dbReference>
<comment type="catalytic activity">
    <reaction evidence="12">
        <text>O-phospho-D-serine + H2O = D-serine + phosphate</text>
        <dbReference type="Rhea" id="RHEA:24873"/>
        <dbReference type="ChEBI" id="CHEBI:15377"/>
        <dbReference type="ChEBI" id="CHEBI:35247"/>
        <dbReference type="ChEBI" id="CHEBI:43474"/>
        <dbReference type="ChEBI" id="CHEBI:58680"/>
        <dbReference type="EC" id="3.1.3.3"/>
    </reaction>
</comment>
<dbReference type="SUPFAM" id="SSF56784">
    <property type="entry name" value="HAD-like"/>
    <property type="match status" value="1"/>
</dbReference>
<dbReference type="GO" id="GO:0000287">
    <property type="term" value="F:magnesium ion binding"/>
    <property type="evidence" value="ECO:0007669"/>
    <property type="project" value="TreeGrafter"/>
</dbReference>
<dbReference type="GO" id="GO:0036424">
    <property type="term" value="F:L-phosphoserine phosphatase activity"/>
    <property type="evidence" value="ECO:0007669"/>
    <property type="project" value="InterPro"/>
</dbReference>
<dbReference type="InterPro" id="IPR023214">
    <property type="entry name" value="HAD_sf"/>
</dbReference>
<accession>A0A917IMZ7</accession>
<evidence type="ECO:0000256" key="4">
    <source>
        <dbReference type="ARBA" id="ARBA00012640"/>
    </source>
</evidence>
<dbReference type="SFLD" id="SFLDG01137">
    <property type="entry name" value="C1.6.1:_Phosphoserine_Phosphat"/>
    <property type="match status" value="1"/>
</dbReference>
<keyword evidence="9" id="KW-0718">Serine biosynthesis</keyword>
<evidence type="ECO:0000256" key="3">
    <source>
        <dbReference type="ARBA" id="ARBA00009184"/>
    </source>
</evidence>
<comment type="catalytic activity">
    <reaction evidence="11">
        <text>O-phospho-L-serine + H2O = L-serine + phosphate</text>
        <dbReference type="Rhea" id="RHEA:21208"/>
        <dbReference type="ChEBI" id="CHEBI:15377"/>
        <dbReference type="ChEBI" id="CHEBI:33384"/>
        <dbReference type="ChEBI" id="CHEBI:43474"/>
        <dbReference type="ChEBI" id="CHEBI:57524"/>
        <dbReference type="EC" id="3.1.3.3"/>
    </reaction>
</comment>
<dbReference type="InterPro" id="IPR050582">
    <property type="entry name" value="HAD-like_SerB"/>
</dbReference>
<keyword evidence="5" id="KW-0028">Amino-acid biosynthesis</keyword>
<comment type="pathway">
    <text evidence="2">Amino-acid biosynthesis; L-serine biosynthesis; L-serine from 3-phospho-D-glycerate: step 3/3.</text>
</comment>
<dbReference type="EC" id="3.1.3.3" evidence="4"/>
<dbReference type="SFLD" id="SFLDS00003">
    <property type="entry name" value="Haloacid_Dehalogenase"/>
    <property type="match status" value="1"/>
</dbReference>
<keyword evidence="6" id="KW-0479">Metal-binding</keyword>
<dbReference type="Proteomes" id="UP000600171">
    <property type="component" value="Unassembled WGS sequence"/>
</dbReference>
<dbReference type="SFLD" id="SFLDF00029">
    <property type="entry name" value="phosphoserine_phosphatase"/>
    <property type="match status" value="1"/>
</dbReference>
<feature type="active site" description="Nucleophile" evidence="13">
    <location>
        <position position="105"/>
    </location>
</feature>
<evidence type="ECO:0000256" key="8">
    <source>
        <dbReference type="ARBA" id="ARBA00022842"/>
    </source>
</evidence>
<evidence type="ECO:0000256" key="11">
    <source>
        <dbReference type="ARBA" id="ARBA00048138"/>
    </source>
</evidence>
<dbReference type="GO" id="GO:0006564">
    <property type="term" value="P:L-serine biosynthetic process"/>
    <property type="evidence" value="ECO:0007669"/>
    <property type="project" value="UniProtKB-KW"/>
</dbReference>
<dbReference type="SFLD" id="SFLDG01136">
    <property type="entry name" value="C1.6:_Phosphoserine_Phosphatas"/>
    <property type="match status" value="1"/>
</dbReference>
<comment type="similarity">
    <text evidence="3">Belongs to the HAD-like hydrolase superfamily. SerB family.</text>
</comment>
<dbReference type="CDD" id="cd07500">
    <property type="entry name" value="HAD_PSP"/>
    <property type="match status" value="1"/>
</dbReference>
<feature type="active site" description="Proton donor" evidence="13">
    <location>
        <position position="107"/>
    </location>
</feature>
<evidence type="ECO:0000256" key="12">
    <source>
        <dbReference type="ARBA" id="ARBA00048523"/>
    </source>
</evidence>
<evidence type="ECO:0000313" key="14">
    <source>
        <dbReference type="EMBL" id="GGH57346.1"/>
    </source>
</evidence>
<evidence type="ECO:0000313" key="15">
    <source>
        <dbReference type="Proteomes" id="UP000600171"/>
    </source>
</evidence>
<comment type="cofactor">
    <cofactor evidence="1">
        <name>Mg(2+)</name>
        <dbReference type="ChEBI" id="CHEBI:18420"/>
    </cofactor>
</comment>
<evidence type="ECO:0000256" key="7">
    <source>
        <dbReference type="ARBA" id="ARBA00022801"/>
    </source>
</evidence>